<evidence type="ECO:0000313" key="1">
    <source>
        <dbReference type="EMBL" id="KAH3834253.1"/>
    </source>
</evidence>
<gene>
    <name evidence="1" type="ORF">DPMN_107573</name>
</gene>
<reference evidence="1" key="1">
    <citation type="journal article" date="2019" name="bioRxiv">
        <title>The Genome of the Zebra Mussel, Dreissena polymorpha: A Resource for Invasive Species Research.</title>
        <authorList>
            <person name="McCartney M.A."/>
            <person name="Auch B."/>
            <person name="Kono T."/>
            <person name="Mallez S."/>
            <person name="Zhang Y."/>
            <person name="Obille A."/>
            <person name="Becker A."/>
            <person name="Abrahante J.E."/>
            <person name="Garbe J."/>
            <person name="Badalamenti J.P."/>
            <person name="Herman A."/>
            <person name="Mangelson H."/>
            <person name="Liachko I."/>
            <person name="Sullivan S."/>
            <person name="Sone E.D."/>
            <person name="Koren S."/>
            <person name="Silverstein K.A.T."/>
            <person name="Beckman K.B."/>
            <person name="Gohl D.M."/>
        </authorList>
    </citation>
    <scope>NUCLEOTIDE SEQUENCE</scope>
    <source>
        <strain evidence="1">Duluth1</strain>
        <tissue evidence="1">Whole animal</tissue>
    </source>
</reference>
<sequence>MSETIVIKHLSSGRFIHPSGGLSNPGDGTNLDRHSAIHDRMHWRFVPVVDHWGYIEHVASGKVVHPRGGSLTPGDHTDLVVDSARHWGALFALDCNNHHVIHKGGKFAHPKGGRPDAGDHTTINLHWEQHDAMKFGFFSPSNPNKEVLVYGYPKMFGKWKIIHMVLNPSAEHTFTLEVKVGMSKTESKTSGFEYSWESSGGVNIEILSLSASQSIKYMMEQTSSQTWSNETTTTSQINVKPGQTVVTWQWVFDVEQNENKSVFQSNLLADTGSETEVPRDLQYKVKTGQDMESLVKRLCVA</sequence>
<dbReference type="EMBL" id="JAIWYP010000004">
    <property type="protein sequence ID" value="KAH3834253.1"/>
    <property type="molecule type" value="Genomic_DNA"/>
</dbReference>
<dbReference type="Gene3D" id="2.80.10.50">
    <property type="match status" value="1"/>
</dbReference>
<accession>A0A9D4QJZ5</accession>
<dbReference type="AlphaFoldDB" id="A0A9D4QJZ5"/>
<evidence type="ECO:0000313" key="2">
    <source>
        <dbReference type="Proteomes" id="UP000828390"/>
    </source>
</evidence>
<dbReference type="OrthoDB" id="6071336at2759"/>
<keyword evidence="2" id="KW-1185">Reference proteome</keyword>
<reference evidence="1" key="2">
    <citation type="submission" date="2020-11" db="EMBL/GenBank/DDBJ databases">
        <authorList>
            <person name="McCartney M.A."/>
            <person name="Auch B."/>
            <person name="Kono T."/>
            <person name="Mallez S."/>
            <person name="Becker A."/>
            <person name="Gohl D.M."/>
            <person name="Silverstein K.A.T."/>
            <person name="Koren S."/>
            <person name="Bechman K.B."/>
            <person name="Herman A."/>
            <person name="Abrahante J.E."/>
            <person name="Garbe J."/>
        </authorList>
    </citation>
    <scope>NUCLEOTIDE SEQUENCE</scope>
    <source>
        <strain evidence="1">Duluth1</strain>
        <tissue evidence="1">Whole animal</tissue>
    </source>
</reference>
<comment type="caution">
    <text evidence="1">The sequence shown here is derived from an EMBL/GenBank/DDBJ whole genome shotgun (WGS) entry which is preliminary data.</text>
</comment>
<dbReference type="Proteomes" id="UP000828390">
    <property type="component" value="Unassembled WGS sequence"/>
</dbReference>
<organism evidence="1 2">
    <name type="scientific">Dreissena polymorpha</name>
    <name type="common">Zebra mussel</name>
    <name type="synonym">Mytilus polymorpha</name>
    <dbReference type="NCBI Taxonomy" id="45954"/>
    <lineage>
        <taxon>Eukaryota</taxon>
        <taxon>Metazoa</taxon>
        <taxon>Spiralia</taxon>
        <taxon>Lophotrochozoa</taxon>
        <taxon>Mollusca</taxon>
        <taxon>Bivalvia</taxon>
        <taxon>Autobranchia</taxon>
        <taxon>Heteroconchia</taxon>
        <taxon>Euheterodonta</taxon>
        <taxon>Imparidentia</taxon>
        <taxon>Neoheterodontei</taxon>
        <taxon>Myida</taxon>
        <taxon>Dreissenoidea</taxon>
        <taxon>Dreissenidae</taxon>
        <taxon>Dreissena</taxon>
    </lineage>
</organism>
<protein>
    <submittedName>
        <fullName evidence="1">Uncharacterized protein</fullName>
    </submittedName>
</protein>
<name>A0A9D4QJZ5_DREPO</name>
<proteinExistence type="predicted"/>